<evidence type="ECO:0000256" key="5">
    <source>
        <dbReference type="ARBA" id="ARBA00023004"/>
    </source>
</evidence>
<dbReference type="Gene3D" id="3.60.130.10">
    <property type="entry name" value="Clavaminate synthase-like"/>
    <property type="match status" value="1"/>
</dbReference>
<evidence type="ECO:0000259" key="6">
    <source>
        <dbReference type="Pfam" id="PF02668"/>
    </source>
</evidence>
<evidence type="ECO:0000256" key="1">
    <source>
        <dbReference type="ARBA" id="ARBA00005896"/>
    </source>
</evidence>
<evidence type="ECO:0000256" key="2">
    <source>
        <dbReference type="ARBA" id="ARBA00022723"/>
    </source>
</evidence>
<dbReference type="InterPro" id="IPR003819">
    <property type="entry name" value="TauD/TfdA-like"/>
</dbReference>
<dbReference type="InterPro" id="IPR042098">
    <property type="entry name" value="TauD-like_sf"/>
</dbReference>
<dbReference type="GO" id="GO:0006790">
    <property type="term" value="P:sulfur compound metabolic process"/>
    <property type="evidence" value="ECO:0007669"/>
    <property type="project" value="TreeGrafter"/>
</dbReference>
<dbReference type="PANTHER" id="PTHR30468">
    <property type="entry name" value="ALPHA-KETOGLUTARATE-DEPENDENT SULFONATE DIOXYGENASE"/>
    <property type="match status" value="1"/>
</dbReference>
<dbReference type="GO" id="GO:0000908">
    <property type="term" value="F:taurine dioxygenase activity"/>
    <property type="evidence" value="ECO:0007669"/>
    <property type="project" value="TreeGrafter"/>
</dbReference>
<reference evidence="7" key="1">
    <citation type="submission" date="2018-05" db="EMBL/GenBank/DDBJ databases">
        <authorList>
            <person name="Lanie J.A."/>
            <person name="Ng W.-L."/>
            <person name="Kazmierczak K.M."/>
            <person name="Andrzejewski T.M."/>
            <person name="Davidsen T.M."/>
            <person name="Wayne K.J."/>
            <person name="Tettelin H."/>
            <person name="Glass J.I."/>
            <person name="Rusch D."/>
            <person name="Podicherti R."/>
            <person name="Tsui H.-C.T."/>
            <person name="Winkler M.E."/>
        </authorList>
    </citation>
    <scope>NUCLEOTIDE SEQUENCE</scope>
</reference>
<protein>
    <recommendedName>
        <fullName evidence="6">TauD/TfdA-like domain-containing protein</fullName>
    </recommendedName>
</protein>
<keyword evidence="5" id="KW-0408">Iron</keyword>
<keyword evidence="3" id="KW-0223">Dioxygenase</keyword>
<keyword evidence="2" id="KW-0479">Metal-binding</keyword>
<feature type="domain" description="TauD/TfdA-like" evidence="6">
    <location>
        <begin position="5"/>
        <end position="160"/>
    </location>
</feature>
<evidence type="ECO:0000256" key="4">
    <source>
        <dbReference type="ARBA" id="ARBA00023002"/>
    </source>
</evidence>
<proteinExistence type="inferred from homology"/>
<keyword evidence="4" id="KW-0560">Oxidoreductase</keyword>
<evidence type="ECO:0000256" key="3">
    <source>
        <dbReference type="ARBA" id="ARBA00022964"/>
    </source>
</evidence>
<feature type="non-terminal residue" evidence="7">
    <location>
        <position position="175"/>
    </location>
</feature>
<name>A0A382MFH7_9ZZZZ</name>
<dbReference type="PANTHER" id="PTHR30468:SF1">
    <property type="entry name" value="ALPHA-KETOGLUTARATE-DEPENDENT SULFONATE DIOXYGENASE"/>
    <property type="match status" value="1"/>
</dbReference>
<gene>
    <name evidence="7" type="ORF">METZ01_LOCUS298865</name>
</gene>
<dbReference type="GO" id="GO:0005737">
    <property type="term" value="C:cytoplasm"/>
    <property type="evidence" value="ECO:0007669"/>
    <property type="project" value="TreeGrafter"/>
</dbReference>
<sequence length="175" mass="19375">MKLTIEPLTPLIGAEIKGVDVTKITNEEFAGLFQAFTDHSVLFLRNQPQMSAEQHRTFAQRFGEIHIHPAARGKPGEHPGAMKMRTNSESKVAAGNRWHSDVSCDAKPPQASILQLHQIPPLGGDTLFASLYAAYEALSDHMKVYLDGLTALHSGEEAFRHVFQFEAADKSARWP</sequence>
<organism evidence="7">
    <name type="scientific">marine metagenome</name>
    <dbReference type="NCBI Taxonomy" id="408172"/>
    <lineage>
        <taxon>unclassified sequences</taxon>
        <taxon>metagenomes</taxon>
        <taxon>ecological metagenomes</taxon>
    </lineage>
</organism>
<dbReference type="InterPro" id="IPR051323">
    <property type="entry name" value="AtsK-like"/>
</dbReference>
<accession>A0A382MFH7</accession>
<evidence type="ECO:0000313" key="7">
    <source>
        <dbReference type="EMBL" id="SVC46011.1"/>
    </source>
</evidence>
<dbReference type="Pfam" id="PF02668">
    <property type="entry name" value="TauD"/>
    <property type="match status" value="1"/>
</dbReference>
<dbReference type="AlphaFoldDB" id="A0A382MFH7"/>
<dbReference type="GO" id="GO:0046872">
    <property type="term" value="F:metal ion binding"/>
    <property type="evidence" value="ECO:0007669"/>
    <property type="project" value="UniProtKB-KW"/>
</dbReference>
<comment type="similarity">
    <text evidence="1">Belongs to the TfdA dioxygenase family.</text>
</comment>
<dbReference type="SUPFAM" id="SSF51197">
    <property type="entry name" value="Clavaminate synthase-like"/>
    <property type="match status" value="1"/>
</dbReference>
<dbReference type="EMBL" id="UINC01092435">
    <property type="protein sequence ID" value="SVC46011.1"/>
    <property type="molecule type" value="Genomic_DNA"/>
</dbReference>